<dbReference type="Pfam" id="PF00282">
    <property type="entry name" value="Pyridoxal_deC"/>
    <property type="match status" value="1"/>
</dbReference>
<evidence type="ECO:0000256" key="2">
    <source>
        <dbReference type="ARBA" id="ARBA00009533"/>
    </source>
</evidence>
<evidence type="ECO:0000256" key="5">
    <source>
        <dbReference type="ARBA" id="ARBA00023239"/>
    </source>
</evidence>
<dbReference type="InterPro" id="IPR002129">
    <property type="entry name" value="PyrdxlP-dep_de-COase"/>
</dbReference>
<dbReference type="EMBL" id="JRQD01000001">
    <property type="protein sequence ID" value="KGM07642.1"/>
    <property type="molecule type" value="Genomic_DNA"/>
</dbReference>
<accession>A0A0A0BIZ9</accession>
<evidence type="ECO:0000256" key="1">
    <source>
        <dbReference type="ARBA" id="ARBA00001933"/>
    </source>
</evidence>
<name>A0A0A0BIZ9_9GAMM</name>
<comment type="similarity">
    <text evidence="2 7">Belongs to the group II decarboxylase family.</text>
</comment>
<evidence type="ECO:0000256" key="4">
    <source>
        <dbReference type="ARBA" id="ARBA00022898"/>
    </source>
</evidence>
<sequence>MSQTLPKAETLSLLLETLHANRTSSNDNKLDLLTGDCQQLIQEATLHQQSAWAAHMTPNLAPYSLIGQQIAGIHQGNLLSPELYPFLKDAEITTLDWIKTYFHQAHAYFTHGGSYSNLEALWQARDANTQQRKRVYGSHACHYSIKKACDILGLEFHALSTDDSDRLLPEALLKACQQERPLAIVLNLGTSASGCIDPLPESVSIAADYGCWLHVDAAWGGAVVMLPEYKGTYQCLAQADTVSFDPHKSLFQPRPCSILLSQHKKQSLAETHYLDTPPTKQLAGSFGGELFLPLWLNLQLLGEEWFYEKTRYRLAQARQFVMQLSELTSWPVIQSETGVVCFESTEKGLLSPLVQQGIFSEARVNKRPVYRAVFASYHVQANDLIRAIRPYL</sequence>
<dbReference type="GO" id="GO:0030170">
    <property type="term" value="F:pyridoxal phosphate binding"/>
    <property type="evidence" value="ECO:0007669"/>
    <property type="project" value="InterPro"/>
</dbReference>
<evidence type="ECO:0000256" key="7">
    <source>
        <dbReference type="RuleBase" id="RU000382"/>
    </source>
</evidence>
<dbReference type="GO" id="GO:0019752">
    <property type="term" value="P:carboxylic acid metabolic process"/>
    <property type="evidence" value="ECO:0007669"/>
    <property type="project" value="InterPro"/>
</dbReference>
<dbReference type="PANTHER" id="PTHR45677">
    <property type="entry name" value="GLUTAMATE DECARBOXYLASE-RELATED"/>
    <property type="match status" value="1"/>
</dbReference>
<dbReference type="InterPro" id="IPR015424">
    <property type="entry name" value="PyrdxlP-dep_Trfase"/>
</dbReference>
<dbReference type="PANTHER" id="PTHR45677:SF8">
    <property type="entry name" value="CYSTEINE SULFINIC ACID DECARBOXYLASE"/>
    <property type="match status" value="1"/>
</dbReference>
<dbReference type="AlphaFoldDB" id="A0A0A0BIZ9"/>
<dbReference type="InterPro" id="IPR015421">
    <property type="entry name" value="PyrdxlP-dep_Trfase_major"/>
</dbReference>
<feature type="modified residue" description="N6-(pyridoxal phosphate)lysine" evidence="6">
    <location>
        <position position="248"/>
    </location>
</feature>
<keyword evidence="4 6" id="KW-0663">Pyridoxal phosphate</keyword>
<reference evidence="8 9" key="1">
    <citation type="submission" date="2014-09" db="EMBL/GenBank/DDBJ databases">
        <authorList>
            <person name="Grob C."/>
            <person name="Taubert M."/>
            <person name="Howat A.M."/>
            <person name="Burns O.J."/>
            <person name="Dixon J.L."/>
            <person name="Chen Y."/>
            <person name="Murrell J.C."/>
        </authorList>
    </citation>
    <scope>NUCLEOTIDE SEQUENCE [LARGE SCALE GENOMIC DNA]</scope>
    <source>
        <strain evidence="8">L4</strain>
    </source>
</reference>
<evidence type="ECO:0000256" key="3">
    <source>
        <dbReference type="ARBA" id="ARBA00022793"/>
    </source>
</evidence>
<organism evidence="8 9">
    <name type="scientific">Methylophaga thiooxydans</name>
    <dbReference type="NCBI Taxonomy" id="392484"/>
    <lineage>
        <taxon>Bacteria</taxon>
        <taxon>Pseudomonadati</taxon>
        <taxon>Pseudomonadota</taxon>
        <taxon>Gammaproteobacteria</taxon>
        <taxon>Thiotrichales</taxon>
        <taxon>Piscirickettsiaceae</taxon>
        <taxon>Methylophaga</taxon>
    </lineage>
</organism>
<comment type="cofactor">
    <cofactor evidence="1 6 7">
        <name>pyridoxal 5'-phosphate</name>
        <dbReference type="ChEBI" id="CHEBI:597326"/>
    </cofactor>
</comment>
<evidence type="ECO:0000313" key="9">
    <source>
        <dbReference type="Proteomes" id="UP000029999"/>
    </source>
</evidence>
<dbReference type="STRING" id="392484.LP43_0058"/>
<dbReference type="GO" id="GO:0016831">
    <property type="term" value="F:carboxy-lyase activity"/>
    <property type="evidence" value="ECO:0007669"/>
    <property type="project" value="UniProtKB-KW"/>
</dbReference>
<dbReference type="RefSeq" id="WP_036310860.1">
    <property type="nucleotide sequence ID" value="NZ_JRQD01000001.1"/>
</dbReference>
<dbReference type="Proteomes" id="UP000029999">
    <property type="component" value="Unassembled WGS sequence"/>
</dbReference>
<comment type="caution">
    <text evidence="8">The sequence shown here is derived from an EMBL/GenBank/DDBJ whole genome shotgun (WGS) entry which is preliminary data.</text>
</comment>
<gene>
    <name evidence="8" type="ORF">LP43_0058</name>
</gene>
<evidence type="ECO:0000313" key="8">
    <source>
        <dbReference type="EMBL" id="KGM07642.1"/>
    </source>
</evidence>
<keyword evidence="3" id="KW-0210">Decarboxylase</keyword>
<keyword evidence="5 7" id="KW-0456">Lyase</keyword>
<dbReference type="Gene3D" id="3.40.640.10">
    <property type="entry name" value="Type I PLP-dependent aspartate aminotransferase-like (Major domain)"/>
    <property type="match status" value="1"/>
</dbReference>
<proteinExistence type="inferred from homology"/>
<evidence type="ECO:0000256" key="6">
    <source>
        <dbReference type="PIRSR" id="PIRSR602129-50"/>
    </source>
</evidence>
<dbReference type="SUPFAM" id="SSF53383">
    <property type="entry name" value="PLP-dependent transferases"/>
    <property type="match status" value="1"/>
</dbReference>
<protein>
    <submittedName>
        <fullName evidence="8">Siderophore biosynthesis L-2,4-diaminobutyrate decarboxylase</fullName>
    </submittedName>
</protein>
<dbReference type="GO" id="GO:0005737">
    <property type="term" value="C:cytoplasm"/>
    <property type="evidence" value="ECO:0007669"/>
    <property type="project" value="TreeGrafter"/>
</dbReference>